<evidence type="ECO:0000256" key="6">
    <source>
        <dbReference type="ARBA" id="ARBA00023136"/>
    </source>
</evidence>
<comment type="similarity">
    <text evidence="2">Belongs to the FliQ/MopD/SpaQ family.</text>
</comment>
<dbReference type="RefSeq" id="WP_263712610.1">
    <property type="nucleotide sequence ID" value="NZ_JAOWKX010000005.1"/>
</dbReference>
<dbReference type="PRINTS" id="PR00952">
    <property type="entry name" value="TYPE3IMQPROT"/>
</dbReference>
<feature type="transmembrane region" description="Helical" evidence="7">
    <location>
        <begin position="48"/>
        <end position="70"/>
    </location>
</feature>
<keyword evidence="8" id="KW-0282">Flagellum</keyword>
<dbReference type="Proteomes" id="UP001652504">
    <property type="component" value="Unassembled WGS sequence"/>
</dbReference>
<dbReference type="EMBL" id="JAOWKX010000005">
    <property type="protein sequence ID" value="MCV2885327.1"/>
    <property type="molecule type" value="Genomic_DNA"/>
</dbReference>
<evidence type="ECO:0000256" key="3">
    <source>
        <dbReference type="ARBA" id="ARBA00022475"/>
    </source>
</evidence>
<evidence type="ECO:0000256" key="2">
    <source>
        <dbReference type="ARBA" id="ARBA00006156"/>
    </source>
</evidence>
<evidence type="ECO:0000256" key="4">
    <source>
        <dbReference type="ARBA" id="ARBA00022692"/>
    </source>
</evidence>
<keyword evidence="3" id="KW-1003">Cell membrane</keyword>
<accession>A0ABT3A9G9</accession>
<comment type="subcellular location">
    <subcellularLocation>
        <location evidence="1">Cell membrane</location>
        <topology evidence="1">Multi-pass membrane protein</topology>
    </subcellularLocation>
</comment>
<dbReference type="InterPro" id="IPR002191">
    <property type="entry name" value="Bac_export_3"/>
</dbReference>
<reference evidence="8 9" key="1">
    <citation type="submission" date="2022-10" db="EMBL/GenBank/DDBJ databases">
        <title>Aestuariibacter sp. AA17 isolated from Montipora capitata coral fragment.</title>
        <authorList>
            <person name="Emsley S.A."/>
            <person name="Pfannmuller K.M."/>
            <person name="Loughran R.M."/>
            <person name="Shlafstein M."/>
            <person name="Papke E."/>
            <person name="Saw J.H."/>
            <person name="Ushijima B."/>
            <person name="Videau P."/>
        </authorList>
    </citation>
    <scope>NUCLEOTIDE SEQUENCE [LARGE SCALE GENOMIC DNA]</scope>
    <source>
        <strain evidence="8 9">AA17</strain>
    </source>
</reference>
<evidence type="ECO:0000313" key="8">
    <source>
        <dbReference type="EMBL" id="MCV2885327.1"/>
    </source>
</evidence>
<keyword evidence="5 7" id="KW-1133">Transmembrane helix</keyword>
<dbReference type="PIRSF" id="PIRSF004669">
    <property type="entry name" value="FliQ"/>
    <property type="match status" value="1"/>
</dbReference>
<keyword evidence="8" id="KW-0966">Cell projection</keyword>
<keyword evidence="6 7" id="KW-0472">Membrane</keyword>
<keyword evidence="8" id="KW-0969">Cilium</keyword>
<evidence type="ECO:0000313" key="9">
    <source>
        <dbReference type="Proteomes" id="UP001652504"/>
    </source>
</evidence>
<evidence type="ECO:0000256" key="5">
    <source>
        <dbReference type="ARBA" id="ARBA00022989"/>
    </source>
</evidence>
<dbReference type="PANTHER" id="PTHR34040:SF2">
    <property type="entry name" value="FLAGELLAR BIOSYNTHETIC PROTEIN FLIQ"/>
    <property type="match status" value="1"/>
</dbReference>
<evidence type="ECO:0000256" key="1">
    <source>
        <dbReference type="ARBA" id="ARBA00004651"/>
    </source>
</evidence>
<organism evidence="8 9">
    <name type="scientific">Fluctibacter corallii</name>
    <dbReference type="NCBI Taxonomy" id="2984329"/>
    <lineage>
        <taxon>Bacteria</taxon>
        <taxon>Pseudomonadati</taxon>
        <taxon>Pseudomonadota</taxon>
        <taxon>Gammaproteobacteria</taxon>
        <taxon>Alteromonadales</taxon>
        <taxon>Alteromonadaceae</taxon>
        <taxon>Fluctibacter</taxon>
    </lineage>
</organism>
<feature type="transmembrane region" description="Helical" evidence="7">
    <location>
        <begin position="20"/>
        <end position="41"/>
    </location>
</feature>
<keyword evidence="4 7" id="KW-0812">Transmembrane</keyword>
<proteinExistence type="inferred from homology"/>
<sequence length="87" mass="9306">MEPSNAIQLLSDLFWVAAKVAGPILITALIVGLLISIFQVVTQIQEMTLTFVPKLIIVVLVAGAMSPFLLGSIEQYMSQSITAIGSM</sequence>
<dbReference type="PANTHER" id="PTHR34040">
    <property type="entry name" value="FLAGELLAR BIOSYNTHETIC PROTEIN FLIQ"/>
    <property type="match status" value="1"/>
</dbReference>
<comment type="caution">
    <text evidence="8">The sequence shown here is derived from an EMBL/GenBank/DDBJ whole genome shotgun (WGS) entry which is preliminary data.</text>
</comment>
<name>A0ABT3A9G9_9ALTE</name>
<evidence type="ECO:0000256" key="7">
    <source>
        <dbReference type="SAM" id="Phobius"/>
    </source>
</evidence>
<keyword evidence="9" id="KW-1185">Reference proteome</keyword>
<gene>
    <name evidence="8" type="ORF">OE749_11545</name>
</gene>
<dbReference type="Pfam" id="PF01313">
    <property type="entry name" value="Bac_export_3"/>
    <property type="match status" value="1"/>
</dbReference>
<protein>
    <submittedName>
        <fullName evidence="8">Flagellar biosynthetic protein FliQ</fullName>
    </submittedName>
</protein>